<feature type="signal peptide" evidence="2">
    <location>
        <begin position="1"/>
        <end position="21"/>
    </location>
</feature>
<proteinExistence type="predicted"/>
<sequence>MRKFFLPGIFFFILLISSVQAVSAETIVQWNFPNDPDDAIADGGISVNLGKIISSVGTNTSTFSTSGSTTNSARATEWDEGSGTKYWLIEFATTGYNTLNLSSKQRSSPTGPKDFKIQYKVGLGDWNDLVPSVVLADNYTSGSVQNIVLPSECDNQNSISIRWLMNSNLPVSSSYSSVEPGGASNIDDIIISGLFIIESTPTLTPTPEPSSSPTPPPPSPTPILEPTPSSEPTPTPTPTPTIEIIPSPTSFPSLTPTPTSTPVYSNKPFDKLFSILNLFLKNHFFKFFVFPKINSFYIGFDNFPK</sequence>
<reference evidence="4" key="1">
    <citation type="submission" date="2017-09" db="EMBL/GenBank/DDBJ databases">
        <title>Depth-based differentiation of microbial function through sediment-hosted aquifers and enrichment of novel symbionts in the deep terrestrial subsurface.</title>
        <authorList>
            <person name="Probst A.J."/>
            <person name="Ladd B."/>
            <person name="Jarett J.K."/>
            <person name="Geller-Mcgrath D.E."/>
            <person name="Sieber C.M.K."/>
            <person name="Emerson J.B."/>
            <person name="Anantharaman K."/>
            <person name="Thomas B.C."/>
            <person name="Malmstrom R."/>
            <person name="Stieglmeier M."/>
            <person name="Klingl A."/>
            <person name="Woyke T."/>
            <person name="Ryan C.M."/>
            <person name="Banfield J.F."/>
        </authorList>
    </citation>
    <scope>NUCLEOTIDE SEQUENCE [LARGE SCALE GENOMIC DNA]</scope>
</reference>
<evidence type="ECO:0008006" key="5">
    <source>
        <dbReference type="Google" id="ProtNLM"/>
    </source>
</evidence>
<organism evidence="3 4">
    <name type="scientific">Candidatus Shapirobacteria bacterium CG08_land_8_20_14_0_20_39_18</name>
    <dbReference type="NCBI Taxonomy" id="1974883"/>
    <lineage>
        <taxon>Bacteria</taxon>
        <taxon>Candidatus Shapironibacteriota</taxon>
    </lineage>
</organism>
<dbReference type="EMBL" id="PEYO01000002">
    <property type="protein sequence ID" value="PIU03932.1"/>
    <property type="molecule type" value="Genomic_DNA"/>
</dbReference>
<feature type="region of interest" description="Disordered" evidence="1">
    <location>
        <begin position="202"/>
        <end position="259"/>
    </location>
</feature>
<feature type="compositionally biased region" description="Low complexity" evidence="1">
    <location>
        <begin position="240"/>
        <end position="259"/>
    </location>
</feature>
<evidence type="ECO:0000313" key="3">
    <source>
        <dbReference type="EMBL" id="PIU03932.1"/>
    </source>
</evidence>
<name>A0A2M6XE49_9BACT</name>
<evidence type="ECO:0000313" key="4">
    <source>
        <dbReference type="Proteomes" id="UP000228996"/>
    </source>
</evidence>
<feature type="compositionally biased region" description="Pro residues" evidence="1">
    <location>
        <begin position="204"/>
        <end position="239"/>
    </location>
</feature>
<feature type="chain" id="PRO_5014882768" description="F5/8 type C domain-containing protein" evidence="2">
    <location>
        <begin position="22"/>
        <end position="305"/>
    </location>
</feature>
<evidence type="ECO:0000256" key="1">
    <source>
        <dbReference type="SAM" id="MobiDB-lite"/>
    </source>
</evidence>
<dbReference type="AlphaFoldDB" id="A0A2M6XE49"/>
<gene>
    <name evidence="3" type="ORF">COT44_00185</name>
</gene>
<evidence type="ECO:0000256" key="2">
    <source>
        <dbReference type="SAM" id="SignalP"/>
    </source>
</evidence>
<keyword evidence="2" id="KW-0732">Signal</keyword>
<dbReference type="Proteomes" id="UP000228996">
    <property type="component" value="Unassembled WGS sequence"/>
</dbReference>
<protein>
    <recommendedName>
        <fullName evidence="5">F5/8 type C domain-containing protein</fullName>
    </recommendedName>
</protein>
<comment type="caution">
    <text evidence="3">The sequence shown here is derived from an EMBL/GenBank/DDBJ whole genome shotgun (WGS) entry which is preliminary data.</text>
</comment>
<accession>A0A2M6XE49</accession>